<evidence type="ECO:0000313" key="4">
    <source>
        <dbReference type="Proteomes" id="UP000414233"/>
    </source>
</evidence>
<dbReference type="RefSeq" id="WP_150697629.1">
    <property type="nucleotide sequence ID" value="NZ_CABPRZ010000010.1"/>
</dbReference>
<feature type="domain" description="GST N-terminal" evidence="1">
    <location>
        <begin position="1"/>
        <end position="77"/>
    </location>
</feature>
<dbReference type="Proteomes" id="UP000414233">
    <property type="component" value="Unassembled WGS sequence"/>
</dbReference>
<dbReference type="CDD" id="cd00570">
    <property type="entry name" value="GST_N_family"/>
    <property type="match status" value="1"/>
</dbReference>
<organism evidence="3 4">
    <name type="scientific">Pandoraea terrae</name>
    <dbReference type="NCBI Taxonomy" id="1537710"/>
    <lineage>
        <taxon>Bacteria</taxon>
        <taxon>Pseudomonadati</taxon>
        <taxon>Pseudomonadota</taxon>
        <taxon>Betaproteobacteria</taxon>
        <taxon>Burkholderiales</taxon>
        <taxon>Burkholderiaceae</taxon>
        <taxon>Pandoraea</taxon>
    </lineage>
</organism>
<keyword evidence="3" id="KW-0808">Transferase</keyword>
<sequence>MLTLCGFAISNYYNKVKLILIEKGLPFEESLSLPSQDAALLAHSPLGKVPYLQTENGWLCESQAIADYLEMRYPETPLLSRDPWRNAKERELLTMLELHLELVARELYGQAFFGRTITDEAKARAEKLLRRHIEAFKRLAKFSPYVAGETFSMVDCAAVVHLPLVGMATQTVFGTDFLQEAGVDWKAYTKSLGERASVQRVVADRKAYMAQQAEQAGK</sequence>
<accession>A0A5E4VV53</accession>
<dbReference type="InterPro" id="IPR004045">
    <property type="entry name" value="Glutathione_S-Trfase_N"/>
</dbReference>
<dbReference type="Pfam" id="PF13417">
    <property type="entry name" value="GST_N_3"/>
    <property type="match status" value="1"/>
</dbReference>
<dbReference type="InterPro" id="IPR010987">
    <property type="entry name" value="Glutathione-S-Trfase_C-like"/>
</dbReference>
<dbReference type="SFLD" id="SFLDS00019">
    <property type="entry name" value="Glutathione_Transferase_(cytos"/>
    <property type="match status" value="1"/>
</dbReference>
<feature type="domain" description="GST C-terminal" evidence="2">
    <location>
        <begin position="82"/>
        <end position="218"/>
    </location>
</feature>
<gene>
    <name evidence="3" type="ORF">PTE30175_02776</name>
</gene>
<dbReference type="InterPro" id="IPR050983">
    <property type="entry name" value="GST_Omega/HSP26"/>
</dbReference>
<dbReference type="AlphaFoldDB" id="A0A5E4VV53"/>
<dbReference type="InterPro" id="IPR036282">
    <property type="entry name" value="Glutathione-S-Trfase_C_sf"/>
</dbReference>
<evidence type="ECO:0000259" key="2">
    <source>
        <dbReference type="PROSITE" id="PS50405"/>
    </source>
</evidence>
<dbReference type="SUPFAM" id="SSF47616">
    <property type="entry name" value="GST C-terminal domain-like"/>
    <property type="match status" value="1"/>
</dbReference>
<dbReference type="InterPro" id="IPR036249">
    <property type="entry name" value="Thioredoxin-like_sf"/>
</dbReference>
<keyword evidence="4" id="KW-1185">Reference proteome</keyword>
<dbReference type="GO" id="GO:0016740">
    <property type="term" value="F:transferase activity"/>
    <property type="evidence" value="ECO:0007669"/>
    <property type="project" value="UniProtKB-KW"/>
</dbReference>
<dbReference type="PROSITE" id="PS50405">
    <property type="entry name" value="GST_CTER"/>
    <property type="match status" value="1"/>
</dbReference>
<protein>
    <submittedName>
        <fullName evidence="3">Glutathione S-transferase</fullName>
    </submittedName>
</protein>
<dbReference type="PROSITE" id="PS50404">
    <property type="entry name" value="GST_NTER"/>
    <property type="match status" value="1"/>
</dbReference>
<dbReference type="Pfam" id="PF13410">
    <property type="entry name" value="GST_C_2"/>
    <property type="match status" value="1"/>
</dbReference>
<evidence type="ECO:0000259" key="1">
    <source>
        <dbReference type="PROSITE" id="PS50404"/>
    </source>
</evidence>
<dbReference type="SUPFAM" id="SSF52833">
    <property type="entry name" value="Thioredoxin-like"/>
    <property type="match status" value="1"/>
</dbReference>
<reference evidence="3 4" key="1">
    <citation type="submission" date="2019-08" db="EMBL/GenBank/DDBJ databases">
        <authorList>
            <person name="Peeters C."/>
        </authorList>
    </citation>
    <scope>NUCLEOTIDE SEQUENCE [LARGE SCALE GENOMIC DNA]</scope>
    <source>
        <strain evidence="3 4">LMG 30175</strain>
    </source>
</reference>
<dbReference type="PANTHER" id="PTHR43968">
    <property type="match status" value="1"/>
</dbReference>
<dbReference type="GO" id="GO:0005737">
    <property type="term" value="C:cytoplasm"/>
    <property type="evidence" value="ECO:0007669"/>
    <property type="project" value="TreeGrafter"/>
</dbReference>
<name>A0A5E4VV53_9BURK</name>
<dbReference type="EMBL" id="CABPRZ010000010">
    <property type="protein sequence ID" value="VVE15459.1"/>
    <property type="molecule type" value="Genomic_DNA"/>
</dbReference>
<dbReference type="PANTHER" id="PTHR43968:SF6">
    <property type="entry name" value="GLUTATHIONE S-TRANSFERASE OMEGA"/>
    <property type="match status" value="1"/>
</dbReference>
<proteinExistence type="predicted"/>
<dbReference type="Gene3D" id="3.40.30.10">
    <property type="entry name" value="Glutaredoxin"/>
    <property type="match status" value="1"/>
</dbReference>
<dbReference type="OrthoDB" id="5242791at2"/>
<dbReference type="Gene3D" id="1.20.1050.10">
    <property type="match status" value="1"/>
</dbReference>
<evidence type="ECO:0000313" key="3">
    <source>
        <dbReference type="EMBL" id="VVE15459.1"/>
    </source>
</evidence>
<dbReference type="InterPro" id="IPR040079">
    <property type="entry name" value="Glutathione_S-Trfase"/>
</dbReference>